<dbReference type="Proteomes" id="UP000187209">
    <property type="component" value="Unassembled WGS sequence"/>
</dbReference>
<keyword evidence="5" id="KW-1185">Reference proteome</keyword>
<feature type="transmembrane region" description="Helical" evidence="1">
    <location>
        <begin position="297"/>
        <end position="318"/>
    </location>
</feature>
<feature type="transmembrane region" description="Helical" evidence="1">
    <location>
        <begin position="1335"/>
        <end position="1359"/>
    </location>
</feature>
<feature type="transmembrane region" description="Helical" evidence="1">
    <location>
        <begin position="62"/>
        <end position="81"/>
    </location>
</feature>
<dbReference type="InterPro" id="IPR052994">
    <property type="entry name" value="Tiny_macrocysts_regulators"/>
</dbReference>
<reference evidence="3 5" key="1">
    <citation type="submission" date="2016-11" db="EMBL/GenBank/DDBJ databases">
        <title>The macronuclear genome of Stentor coeruleus: a giant cell with tiny introns.</title>
        <authorList>
            <person name="Slabodnick M."/>
            <person name="Ruby J.G."/>
            <person name="Reiff S.B."/>
            <person name="Swart E.C."/>
            <person name="Gosai S."/>
            <person name="Prabakaran S."/>
            <person name="Witkowska E."/>
            <person name="Larue G.E."/>
            <person name="Fisher S."/>
            <person name="Freeman R.M."/>
            <person name="Gunawardena J."/>
            <person name="Chu W."/>
            <person name="Stover N.A."/>
            <person name="Gregory B.D."/>
            <person name="Nowacki M."/>
            <person name="Derisi J."/>
            <person name="Roy S.W."/>
            <person name="Marshall W.F."/>
            <person name="Sood P."/>
        </authorList>
    </citation>
    <scope>NUCLEOTIDE SEQUENCE [LARGE SCALE GENOMIC DNA]</scope>
    <source>
        <strain evidence="3">WM001</strain>
    </source>
</reference>
<dbReference type="PANTHER" id="PTHR31600">
    <property type="entry name" value="TINY MACROCYSTS PROTEIN B-RELATED"/>
    <property type="match status" value="1"/>
</dbReference>
<dbReference type="InterPro" id="IPR057352">
    <property type="entry name" value="TPR_TmcB/C"/>
</dbReference>
<feature type="transmembrane region" description="Helical" evidence="1">
    <location>
        <begin position="894"/>
        <end position="915"/>
    </location>
</feature>
<feature type="transmembrane region" description="Helical" evidence="1">
    <location>
        <begin position="268"/>
        <end position="285"/>
    </location>
</feature>
<evidence type="ECO:0000313" key="3">
    <source>
        <dbReference type="EMBL" id="OMJ68939.1"/>
    </source>
</evidence>
<comment type="caution">
    <text evidence="3">The sequence shown here is derived from an EMBL/GenBank/DDBJ whole genome shotgun (WGS) entry which is preliminary data.</text>
</comment>
<keyword evidence="1" id="KW-0812">Transmembrane</keyword>
<feature type="transmembrane region" description="Helical" evidence="1">
    <location>
        <begin position="1271"/>
        <end position="1289"/>
    </location>
</feature>
<evidence type="ECO:0000313" key="5">
    <source>
        <dbReference type="Proteomes" id="UP000187209"/>
    </source>
</evidence>
<sequence length="1383" mass="161072">MKSIDNTNTKGLQNIAQGLTYQNSSFSFASIQKNAKETLFKTMLKLFSYHYETFQISKLQVIMFYIMIIIQTLHLSSLLYFPTENIKYWDSFKVFWTILGYMRFDNICSTFSILPTCFYLSISLISFQVLCLALFVIFHIIPNKEGPFLSKAIRKLYLLMSSYLYIPILCITLLYMKYSIIHSDHIPEYNVFYTDLKINSSVPVIIICILCHYINSFFYAAFCNENRHTFARFCYESKSHTKIDKIRLHFITSLIVFYAFFGVSNKEIYCGICSLGCLIMALGYFKYQPYFSNHANVLQIGSYTCVSCIALAFELSFFTNNASYAFVISLFVIPMIVGIVMYKAFEYLSQNVLRVGDAKTIYEFEKALRPLLSSEEFVKNFEEIISAFSEAYKDKNFGKNPMMVVWLTNYCFYTLEDDSLTRIKMGTETDSDSNLDSDYQLFCLRETIKKGGLEYREDIDYLNFRFKLENVKLNDEHLCISLLEFLRQMSTETNFKYLLSKLIPSVSHLLSQVSGQYQSLISKYPKSAAILDLYSSFLNEIINHDDKALELKRKKEHLLYSNNQGNLKSISYFDEENALIIISGARESFSIITFANEKTGKILRQPVNTIIGNSISSYVPYPFNVGHNQHMYRFLVNCSNSDIKLPLGLFLQTHIGYLVECYIQIRCTALDSSPFFIVLMKERKTKREIGIISATGSILNHSEGFPAILGENSLSLKDMNIDNYLEGHKFLELEENYPTLIQKENSKIAVIRSFKVIKNKKVHLAYILTDQNEISAWLKGKFLNETEYNNKQRMDMTITCDEGQTDRNHLIEYDNKINTYPDIITLQKVTPTSENRNEISSTPNEKTGFQIKTIANSSKNNNKNEANHNSLACNPRFKIVLIFLQRYKYISCGFLFIVLSIQVAIMIIIYKIYIIENIQDMVNIAETSSLLSEISFLSRGMFLITDDPMPRLNNLLDFQLAYTNLTIQKYNIKDVMHISNCDMDKIFPIEKYIEINTANMGIKNKPVLDIIQDILISMQSYINKKDQKLLNFIILNSIITSDNLHRSYQELEKCKTDHAKNRYNIIGYFVLCSVFLSGISALFIMWGMMKINKHYSVIWKTFCSLASSRTYELRKRIIDRLIDVHKKIEYNSDNDYEKNSPKVVMKIGLFMYVWRFATYAIFLLGFYGFLYLFTMPKMHKIIEIQPMTLRSVYDEHKLVNDLNFWIREIMLEENVTSFDKVFDKMVMFDTPRGCIEEIVVKIKESLDYCFNDELHKFITQKTIDRLFKEDFGMLGGVYGMINDIIMVSYDISSTNRYMDPISLQNKFDLFHISITSFSTLIEDDLSNELWQVKNVSIIFTAVYSIFSFILFTMIFNFMLHENEEKIKDIQKLGEFIPAKAFFN</sequence>
<feature type="transmembrane region" description="Helical" evidence="1">
    <location>
        <begin position="1152"/>
        <end position="1173"/>
    </location>
</feature>
<protein>
    <recommendedName>
        <fullName evidence="2">TmcB/TmcC TPR repeats domain-containing protein</fullName>
    </recommendedName>
</protein>
<gene>
    <name evidence="4" type="ORF">SteCoe_20217</name>
    <name evidence="3" type="ORF">SteCoe_33471</name>
</gene>
<dbReference type="Pfam" id="PF25474">
    <property type="entry name" value="TPR_TmcB"/>
    <property type="match status" value="1"/>
</dbReference>
<keyword evidence="1" id="KW-0472">Membrane</keyword>
<keyword evidence="1" id="KW-1133">Transmembrane helix</keyword>
<feature type="domain" description="TmcB/TmcC TPR repeats" evidence="2">
    <location>
        <begin position="459"/>
        <end position="559"/>
    </location>
</feature>
<dbReference type="EMBL" id="MPUH01000458">
    <property type="protein sequence ID" value="OMJ79698.1"/>
    <property type="molecule type" value="Genomic_DNA"/>
</dbReference>
<organism evidence="3 5">
    <name type="scientific">Stentor coeruleus</name>
    <dbReference type="NCBI Taxonomy" id="5963"/>
    <lineage>
        <taxon>Eukaryota</taxon>
        <taxon>Sar</taxon>
        <taxon>Alveolata</taxon>
        <taxon>Ciliophora</taxon>
        <taxon>Postciliodesmatophora</taxon>
        <taxon>Heterotrichea</taxon>
        <taxon>Heterotrichida</taxon>
        <taxon>Stentoridae</taxon>
        <taxon>Stentor</taxon>
    </lineage>
</organism>
<dbReference type="PANTHER" id="PTHR31600:SF2">
    <property type="entry name" value="GAMETE ENRICHED GENE 10 PROTEIN-RELATED"/>
    <property type="match status" value="1"/>
</dbReference>
<feature type="transmembrane region" description="Helical" evidence="1">
    <location>
        <begin position="162"/>
        <end position="181"/>
    </location>
</feature>
<dbReference type="EMBL" id="MPUH01001261">
    <property type="protein sequence ID" value="OMJ68939.1"/>
    <property type="molecule type" value="Genomic_DNA"/>
</dbReference>
<evidence type="ECO:0000259" key="2">
    <source>
        <dbReference type="Pfam" id="PF25474"/>
    </source>
</evidence>
<dbReference type="OrthoDB" id="325663at2759"/>
<proteinExistence type="predicted"/>
<name>A0A1R2AWM6_9CILI</name>
<feature type="transmembrane region" description="Helical" evidence="1">
    <location>
        <begin position="324"/>
        <end position="345"/>
    </location>
</feature>
<feature type="transmembrane region" description="Helical" evidence="1">
    <location>
        <begin position="118"/>
        <end position="141"/>
    </location>
</feature>
<evidence type="ECO:0000256" key="1">
    <source>
        <dbReference type="SAM" id="Phobius"/>
    </source>
</evidence>
<feature type="transmembrane region" description="Helical" evidence="1">
    <location>
        <begin position="1065"/>
        <end position="1086"/>
    </location>
</feature>
<accession>A0A1R2AWM6</accession>
<evidence type="ECO:0000313" key="4">
    <source>
        <dbReference type="EMBL" id="OMJ79698.1"/>
    </source>
</evidence>
<feature type="transmembrane region" description="Helical" evidence="1">
    <location>
        <begin position="201"/>
        <end position="222"/>
    </location>
</feature>